<name>A0A1G9K4N0_9HYPH</name>
<organism evidence="2 3">
    <name type="scientific">Mesorhizobium muleiense</name>
    <dbReference type="NCBI Taxonomy" id="1004279"/>
    <lineage>
        <taxon>Bacteria</taxon>
        <taxon>Pseudomonadati</taxon>
        <taxon>Pseudomonadota</taxon>
        <taxon>Alphaproteobacteria</taxon>
        <taxon>Hyphomicrobiales</taxon>
        <taxon>Phyllobacteriaceae</taxon>
        <taxon>Mesorhizobium</taxon>
    </lineage>
</organism>
<evidence type="ECO:0000313" key="2">
    <source>
        <dbReference type="EMBL" id="SDL44708.1"/>
    </source>
</evidence>
<dbReference type="InterPro" id="IPR036388">
    <property type="entry name" value="WH-like_DNA-bd_sf"/>
</dbReference>
<dbReference type="Gene3D" id="1.10.10.10">
    <property type="entry name" value="Winged helix-like DNA-binding domain superfamily/Winged helix DNA-binding domain"/>
    <property type="match status" value="1"/>
</dbReference>
<dbReference type="SUPFAM" id="SSF46785">
    <property type="entry name" value="Winged helix' DNA-binding domain"/>
    <property type="match status" value="1"/>
</dbReference>
<dbReference type="EMBL" id="FNEE01000037">
    <property type="protein sequence ID" value="SDL44708.1"/>
    <property type="molecule type" value="Genomic_DNA"/>
</dbReference>
<evidence type="ECO:0000256" key="1">
    <source>
        <dbReference type="SAM" id="MobiDB-lite"/>
    </source>
</evidence>
<protein>
    <submittedName>
        <fullName evidence="2">HTH domain-containing protein</fullName>
    </submittedName>
</protein>
<evidence type="ECO:0000313" key="3">
    <source>
        <dbReference type="Proteomes" id="UP000198894"/>
    </source>
</evidence>
<sequence length="160" mass="18018">MAQPETAKADVGKLRTNEKKWTKALMATGWSAFPNIIIEKQQALGLDALDMNIIIHLVQYWWLPDNLPHPSVETIAKAIGVTPRTIQKRIAALEALKLLGREERRNTPNGSMTNRYHFDGLIEAAKPFALEKAAEIKKAAEERSNRLKRKKPQLVVDNDA</sequence>
<keyword evidence="3" id="KW-1185">Reference proteome</keyword>
<feature type="region of interest" description="Disordered" evidence="1">
    <location>
        <begin position="141"/>
        <end position="160"/>
    </location>
</feature>
<dbReference type="AlphaFoldDB" id="A0A1G9K4N0"/>
<dbReference type="InterPro" id="IPR036390">
    <property type="entry name" value="WH_DNA-bd_sf"/>
</dbReference>
<gene>
    <name evidence="2" type="ORF">SAMN05428953_13737</name>
</gene>
<reference evidence="3" key="1">
    <citation type="submission" date="2016-10" db="EMBL/GenBank/DDBJ databases">
        <authorList>
            <person name="Varghese N."/>
            <person name="Submissions S."/>
        </authorList>
    </citation>
    <scope>NUCLEOTIDE SEQUENCE [LARGE SCALE GENOMIC DNA]</scope>
    <source>
        <strain evidence="3">CGMCC 1.11022</strain>
    </source>
</reference>
<dbReference type="Proteomes" id="UP000198894">
    <property type="component" value="Unassembled WGS sequence"/>
</dbReference>
<proteinExistence type="predicted"/>
<dbReference type="Pfam" id="PF13730">
    <property type="entry name" value="HTH_36"/>
    <property type="match status" value="1"/>
</dbReference>
<accession>A0A1G9K4N0</accession>
<dbReference type="RefSeq" id="WP_091600499.1">
    <property type="nucleotide sequence ID" value="NZ_FNEE01000037.1"/>
</dbReference>